<evidence type="ECO:0000256" key="4">
    <source>
        <dbReference type="SAM" id="Coils"/>
    </source>
</evidence>
<dbReference type="InterPro" id="IPR000551">
    <property type="entry name" value="MerR-type_HTH_dom"/>
</dbReference>
<evidence type="ECO:0000256" key="3">
    <source>
        <dbReference type="ARBA" id="ARBA00023163"/>
    </source>
</evidence>
<organism evidence="6 7">
    <name type="scientific">Pontibacterium sinense</name>
    <dbReference type="NCBI Taxonomy" id="2781979"/>
    <lineage>
        <taxon>Bacteria</taxon>
        <taxon>Pseudomonadati</taxon>
        <taxon>Pseudomonadota</taxon>
        <taxon>Gammaproteobacteria</taxon>
        <taxon>Oceanospirillales</taxon>
        <taxon>Oceanospirillaceae</taxon>
        <taxon>Pontibacterium</taxon>
    </lineage>
</organism>
<gene>
    <name evidence="6" type="ORF">IOQ59_13510</name>
</gene>
<sequence length="131" mass="14290">MDKLTISTVAQKAGVGVETIRYYQRIGLILEPAKPASGYRTYAVQDVQQIQFIQRAKKLGFSLVEIKILLSLGEGSCDQTKQLASSKLDDVKGKIKDLRAIANTLETLINSCEDNSSNTSCPIIEAISQGQ</sequence>
<dbReference type="Pfam" id="PF13411">
    <property type="entry name" value="MerR_1"/>
    <property type="match status" value="1"/>
</dbReference>
<evidence type="ECO:0000256" key="1">
    <source>
        <dbReference type="ARBA" id="ARBA00023015"/>
    </source>
</evidence>
<evidence type="ECO:0000313" key="6">
    <source>
        <dbReference type="EMBL" id="MBE9398274.1"/>
    </source>
</evidence>
<dbReference type="SUPFAM" id="SSF46955">
    <property type="entry name" value="Putative DNA-binding domain"/>
    <property type="match status" value="1"/>
</dbReference>
<dbReference type="PRINTS" id="PR00040">
    <property type="entry name" value="HTHMERR"/>
</dbReference>
<dbReference type="PROSITE" id="PS50937">
    <property type="entry name" value="HTH_MERR_2"/>
    <property type="match status" value="1"/>
</dbReference>
<reference evidence="6" key="1">
    <citation type="submission" date="2020-10" db="EMBL/GenBank/DDBJ databases">
        <title>Bacterium isolated from coastal waters sediment.</title>
        <authorList>
            <person name="Chen R.-J."/>
            <person name="Lu D.-C."/>
            <person name="Zhu K.-L."/>
            <person name="Du Z.-J."/>
        </authorList>
    </citation>
    <scope>NUCLEOTIDE SEQUENCE</scope>
    <source>
        <strain evidence="6">N1Y112</strain>
    </source>
</reference>
<evidence type="ECO:0000259" key="5">
    <source>
        <dbReference type="PROSITE" id="PS50937"/>
    </source>
</evidence>
<proteinExistence type="predicted"/>
<dbReference type="Gene3D" id="1.10.1660.10">
    <property type="match status" value="1"/>
</dbReference>
<dbReference type="GO" id="GO:0003677">
    <property type="term" value="F:DNA binding"/>
    <property type="evidence" value="ECO:0007669"/>
    <property type="project" value="UniProtKB-KW"/>
</dbReference>
<feature type="coiled-coil region" evidence="4">
    <location>
        <begin position="88"/>
        <end position="115"/>
    </location>
</feature>
<keyword evidence="1" id="KW-0805">Transcription regulation</keyword>
<dbReference type="SMART" id="SM00422">
    <property type="entry name" value="HTH_MERR"/>
    <property type="match status" value="1"/>
</dbReference>
<dbReference type="Proteomes" id="UP000640333">
    <property type="component" value="Unassembled WGS sequence"/>
</dbReference>
<keyword evidence="2" id="KW-0238">DNA-binding</keyword>
<feature type="domain" description="HTH merR-type" evidence="5">
    <location>
        <begin position="3"/>
        <end position="72"/>
    </location>
</feature>
<keyword evidence="4" id="KW-0175">Coiled coil</keyword>
<dbReference type="GO" id="GO:0003700">
    <property type="term" value="F:DNA-binding transcription factor activity"/>
    <property type="evidence" value="ECO:0007669"/>
    <property type="project" value="InterPro"/>
</dbReference>
<evidence type="ECO:0000313" key="7">
    <source>
        <dbReference type="Proteomes" id="UP000640333"/>
    </source>
</evidence>
<name>A0A8J7FEP2_9GAMM</name>
<dbReference type="InterPro" id="IPR047057">
    <property type="entry name" value="MerR_fam"/>
</dbReference>
<dbReference type="PANTHER" id="PTHR30204">
    <property type="entry name" value="REDOX-CYCLING DRUG-SENSING TRANSCRIPTIONAL ACTIVATOR SOXR"/>
    <property type="match status" value="1"/>
</dbReference>
<dbReference type="EMBL" id="JADEYS010000013">
    <property type="protein sequence ID" value="MBE9398274.1"/>
    <property type="molecule type" value="Genomic_DNA"/>
</dbReference>
<dbReference type="AlphaFoldDB" id="A0A8J7FEP2"/>
<accession>A0A8J7FEP2</accession>
<comment type="caution">
    <text evidence="6">The sequence shown here is derived from an EMBL/GenBank/DDBJ whole genome shotgun (WGS) entry which is preliminary data.</text>
</comment>
<keyword evidence="7" id="KW-1185">Reference proteome</keyword>
<keyword evidence="3" id="KW-0804">Transcription</keyword>
<dbReference type="InterPro" id="IPR009061">
    <property type="entry name" value="DNA-bd_dom_put_sf"/>
</dbReference>
<dbReference type="RefSeq" id="WP_193953899.1">
    <property type="nucleotide sequence ID" value="NZ_JADEYS010000013.1"/>
</dbReference>
<evidence type="ECO:0000256" key="2">
    <source>
        <dbReference type="ARBA" id="ARBA00023125"/>
    </source>
</evidence>
<dbReference type="PANTHER" id="PTHR30204:SF94">
    <property type="entry name" value="HEAVY METAL-DEPENDENT TRANSCRIPTIONAL REGULATOR HI_0293-RELATED"/>
    <property type="match status" value="1"/>
</dbReference>
<protein>
    <submittedName>
        <fullName evidence="6">MerR family transcriptional regulator</fullName>
    </submittedName>
</protein>